<feature type="transmembrane region" description="Helical" evidence="6">
    <location>
        <begin position="289"/>
        <end position="313"/>
    </location>
</feature>
<dbReference type="Gene3D" id="3.30.565.10">
    <property type="entry name" value="Histidine kinase-like ATPase, C-terminal domain"/>
    <property type="match status" value="1"/>
</dbReference>
<feature type="transmembrane region" description="Helical" evidence="6">
    <location>
        <begin position="261"/>
        <end position="283"/>
    </location>
</feature>
<dbReference type="Gene3D" id="1.20.5.1930">
    <property type="match status" value="1"/>
</dbReference>
<organism evidence="8 9">
    <name type="scientific">Hyphomonas beringensis</name>
    <dbReference type="NCBI Taxonomy" id="1280946"/>
    <lineage>
        <taxon>Bacteria</taxon>
        <taxon>Pseudomonadati</taxon>
        <taxon>Pseudomonadota</taxon>
        <taxon>Alphaproteobacteria</taxon>
        <taxon>Hyphomonadales</taxon>
        <taxon>Hyphomonadaceae</taxon>
        <taxon>Hyphomonas</taxon>
    </lineage>
</organism>
<evidence type="ECO:0000256" key="1">
    <source>
        <dbReference type="ARBA" id="ARBA00000085"/>
    </source>
</evidence>
<evidence type="ECO:0000256" key="5">
    <source>
        <dbReference type="ARBA" id="ARBA00023012"/>
    </source>
</evidence>
<dbReference type="PATRIC" id="fig|1280946.3.peg.3060"/>
<feature type="transmembrane region" description="Helical" evidence="6">
    <location>
        <begin position="204"/>
        <end position="223"/>
    </location>
</feature>
<evidence type="ECO:0000259" key="7">
    <source>
        <dbReference type="Pfam" id="PF02518"/>
    </source>
</evidence>
<keyword evidence="9" id="KW-1185">Reference proteome</keyword>
<dbReference type="InterPro" id="IPR050482">
    <property type="entry name" value="Sensor_HK_TwoCompSys"/>
</dbReference>
<sequence>MAASVAAVMALCFICAAPRFPDLSSQKIEAEEVSVLPHSGQGPFRRRKVNEEVYDLNSAFKIPMRTRRQYTHAFTVDQIPPQGGEVFAPYVGGAAEVYMNGVRFGTDTDANVHFPGLARRYIMLDIPVAAYQSGRNRLTIVVTPDRSYAGLPELFVGRRNDFLEAQARQAGWLNVLHFVQIATGAVIVFLAAAGFFVRARFGVYLPLMLIGSGLIVLAYLSTAHRLPMPGLQTDFALATYGIMGLSCLGLLRWLPMGDRPVLLGLWGLGIASSLIAVAFLLPIQRPPSAHLLTYLIVAGLAPFGVYVGLTSLLEDRRLAKRSQAELQKVVSRQQAIISAQEAAIEEGLKAKGRLEERQRLTRDIHDGIGGQLLSLLVRVRGGEISSAEIENDLQYGLNDLRLIVDSMDHSEGSFDSALVTFKARAQAQLIAEGIALQWEQSDPFVPTYFGPAAILNIYRLMQEAVTNSMRHADCDELSISICRETESDDLVITIADNGVGFATGGDPDAGQGLKNMRYRARVLNGKLDICESASGGVRIQLTVEPENRGRALSRIDVDQAALKRFEYRFIA</sequence>
<dbReference type="GO" id="GO:0004673">
    <property type="term" value="F:protein histidine kinase activity"/>
    <property type="evidence" value="ECO:0007669"/>
    <property type="project" value="UniProtKB-EC"/>
</dbReference>
<protein>
    <recommendedName>
        <fullName evidence="2">histidine kinase</fullName>
        <ecNumber evidence="2">2.7.13.3</ecNumber>
    </recommendedName>
</protein>
<keyword evidence="6" id="KW-0472">Membrane</keyword>
<comment type="caution">
    <text evidence="8">The sequence shown here is derived from an EMBL/GenBank/DDBJ whole genome shotgun (WGS) entry which is preliminary data.</text>
</comment>
<evidence type="ECO:0000256" key="6">
    <source>
        <dbReference type="SAM" id="Phobius"/>
    </source>
</evidence>
<gene>
    <name evidence="8" type="ORF">HY29_18240</name>
</gene>
<dbReference type="Pfam" id="PF02518">
    <property type="entry name" value="HATPase_c"/>
    <property type="match status" value="1"/>
</dbReference>
<evidence type="ECO:0000313" key="8">
    <source>
        <dbReference type="EMBL" id="KCZ52151.1"/>
    </source>
</evidence>
<dbReference type="InterPro" id="IPR003594">
    <property type="entry name" value="HATPase_dom"/>
</dbReference>
<comment type="catalytic activity">
    <reaction evidence="1">
        <text>ATP + protein L-histidine = ADP + protein N-phospho-L-histidine.</text>
        <dbReference type="EC" id="2.7.13.3"/>
    </reaction>
</comment>
<evidence type="ECO:0000313" key="9">
    <source>
        <dbReference type="Proteomes" id="UP000027037"/>
    </source>
</evidence>
<keyword evidence="6" id="KW-0812">Transmembrane</keyword>
<name>A0A062TVX9_9PROT</name>
<evidence type="ECO:0000256" key="2">
    <source>
        <dbReference type="ARBA" id="ARBA00012438"/>
    </source>
</evidence>
<keyword evidence="4" id="KW-0418">Kinase</keyword>
<evidence type="ECO:0000256" key="3">
    <source>
        <dbReference type="ARBA" id="ARBA00022679"/>
    </source>
</evidence>
<keyword evidence="5" id="KW-0902">Two-component regulatory system</keyword>
<dbReference type="GO" id="GO:0000160">
    <property type="term" value="P:phosphorelay signal transduction system"/>
    <property type="evidence" value="ECO:0007669"/>
    <property type="project" value="UniProtKB-KW"/>
</dbReference>
<dbReference type="eggNOG" id="COG4585">
    <property type="taxonomic scope" value="Bacteria"/>
</dbReference>
<dbReference type="PANTHER" id="PTHR24421:SF10">
    <property type="entry name" value="NITRATE_NITRITE SENSOR PROTEIN NARQ"/>
    <property type="match status" value="1"/>
</dbReference>
<dbReference type="Proteomes" id="UP000027037">
    <property type="component" value="Unassembled WGS sequence"/>
</dbReference>
<dbReference type="PANTHER" id="PTHR24421">
    <property type="entry name" value="NITRATE/NITRITE SENSOR PROTEIN NARX-RELATED"/>
    <property type="match status" value="1"/>
</dbReference>
<dbReference type="EMBL" id="AWFF01000071">
    <property type="protein sequence ID" value="KCZ52151.1"/>
    <property type="molecule type" value="Genomic_DNA"/>
</dbReference>
<feature type="transmembrane region" description="Helical" evidence="6">
    <location>
        <begin position="235"/>
        <end position="254"/>
    </location>
</feature>
<evidence type="ECO:0000256" key="4">
    <source>
        <dbReference type="ARBA" id="ARBA00022777"/>
    </source>
</evidence>
<dbReference type="InterPro" id="IPR036890">
    <property type="entry name" value="HATPase_C_sf"/>
</dbReference>
<proteinExistence type="predicted"/>
<accession>A0A062TVX9</accession>
<dbReference type="EC" id="2.7.13.3" evidence="2"/>
<keyword evidence="3" id="KW-0808">Transferase</keyword>
<keyword evidence="6" id="KW-1133">Transmembrane helix</keyword>
<dbReference type="CDD" id="cd16917">
    <property type="entry name" value="HATPase_UhpB-NarQ-NarX-like"/>
    <property type="match status" value="1"/>
</dbReference>
<feature type="domain" description="Histidine kinase/HSP90-like ATPase" evidence="7">
    <location>
        <begin position="456"/>
        <end position="545"/>
    </location>
</feature>
<reference evidence="8 9" key="1">
    <citation type="journal article" date="2014" name="Antonie Van Leeuwenhoek">
        <title>Hyphomonas beringensis sp. nov. and Hyphomonas chukchiensis sp. nov., isolated from surface seawater of the Bering Sea and Chukchi Sea.</title>
        <authorList>
            <person name="Li C."/>
            <person name="Lai Q."/>
            <person name="Li G."/>
            <person name="Dong C."/>
            <person name="Wang J."/>
            <person name="Liao Y."/>
            <person name="Shao Z."/>
        </authorList>
    </citation>
    <scope>NUCLEOTIDE SEQUENCE [LARGE SCALE GENOMIC DNA]</scope>
    <source>
        <strain evidence="8 9">25B14_1</strain>
    </source>
</reference>
<dbReference type="AlphaFoldDB" id="A0A062TVX9"/>
<dbReference type="SUPFAM" id="SSF55874">
    <property type="entry name" value="ATPase domain of HSP90 chaperone/DNA topoisomerase II/histidine kinase"/>
    <property type="match status" value="1"/>
</dbReference>
<dbReference type="RefSeq" id="WP_034798546.1">
    <property type="nucleotide sequence ID" value="NZ_AWFF01000071.1"/>
</dbReference>
<dbReference type="OrthoDB" id="9778496at2"/>
<feature type="transmembrane region" description="Helical" evidence="6">
    <location>
        <begin position="175"/>
        <end position="197"/>
    </location>
</feature>
<dbReference type="STRING" id="1280946.HY29_18240"/>